<gene>
    <name evidence="1" type="ORF">LOK49_LG13G01604</name>
</gene>
<dbReference type="EMBL" id="CM045771">
    <property type="protein sequence ID" value="KAI7987043.1"/>
    <property type="molecule type" value="Genomic_DNA"/>
</dbReference>
<accession>A0ACC0FE32</accession>
<sequence>MLPPLKGEFHMIFLRRWQMANGHVQTETFKLEKQRNKPSFLRAIEGDLPAILSAYLLNLVYPTTKTLANTNVFEHSGKFYTIDENHLPQEIDILTLETLGHWDANGARNRPFTSQPKKVPGTGELVMIGVDAVKPFLELGIISADGMKLVHKVDLKFNRTSLCHDIGITQRQITDLIHIFFFLVHVIMDFPLTVDINRLIVEACELIKYEKEGYARIGVMPRYGNANSIEWFEVEPSIVVLWACRARGSIIPGPDLGLNKFEWFSRGFKPLNSAEENNDSLAQDSLLFWRCYEWRLNMKTGEVKGMNLTGTESSMDFPIINENFTGLKNKYGYTQVVDSIVSSTSGMAKFGGLAKREEFIKVEYHKFEENTFCFGAAFLPKHEGGEEDDGWIITFVHNEHTDTSFVYIIDAKKFCSEPVAKITLPSKVPYGFHGAFMSRPLRH</sequence>
<evidence type="ECO:0000313" key="2">
    <source>
        <dbReference type="Proteomes" id="UP001060215"/>
    </source>
</evidence>
<keyword evidence="2" id="KW-1185">Reference proteome</keyword>
<dbReference type="Proteomes" id="UP001060215">
    <property type="component" value="Chromosome 14"/>
</dbReference>
<reference evidence="1 2" key="1">
    <citation type="journal article" date="2022" name="Plant J.">
        <title>Chromosome-level genome of Camellia lanceoleosa provides a valuable resource for understanding genome evolution and self-incompatibility.</title>
        <authorList>
            <person name="Gong W."/>
            <person name="Xiao S."/>
            <person name="Wang L."/>
            <person name="Liao Z."/>
            <person name="Chang Y."/>
            <person name="Mo W."/>
            <person name="Hu G."/>
            <person name="Li W."/>
            <person name="Zhao G."/>
            <person name="Zhu H."/>
            <person name="Hu X."/>
            <person name="Ji K."/>
            <person name="Xiang X."/>
            <person name="Song Q."/>
            <person name="Yuan D."/>
            <person name="Jin S."/>
            <person name="Zhang L."/>
        </authorList>
    </citation>
    <scope>NUCLEOTIDE SEQUENCE [LARGE SCALE GENOMIC DNA]</scope>
    <source>
        <strain evidence="1">SQ_2022a</strain>
    </source>
</reference>
<protein>
    <submittedName>
        <fullName evidence="1">Carotenoid 9,10(9',10')-cleavage dioxygenase 1</fullName>
    </submittedName>
</protein>
<name>A0ACC0FE32_9ERIC</name>
<keyword evidence="1" id="KW-0560">Oxidoreductase</keyword>
<evidence type="ECO:0000313" key="1">
    <source>
        <dbReference type="EMBL" id="KAI7987043.1"/>
    </source>
</evidence>
<proteinExistence type="predicted"/>
<organism evidence="1 2">
    <name type="scientific">Camellia lanceoleosa</name>
    <dbReference type="NCBI Taxonomy" id="1840588"/>
    <lineage>
        <taxon>Eukaryota</taxon>
        <taxon>Viridiplantae</taxon>
        <taxon>Streptophyta</taxon>
        <taxon>Embryophyta</taxon>
        <taxon>Tracheophyta</taxon>
        <taxon>Spermatophyta</taxon>
        <taxon>Magnoliopsida</taxon>
        <taxon>eudicotyledons</taxon>
        <taxon>Gunneridae</taxon>
        <taxon>Pentapetalae</taxon>
        <taxon>asterids</taxon>
        <taxon>Ericales</taxon>
        <taxon>Theaceae</taxon>
        <taxon>Camellia</taxon>
    </lineage>
</organism>
<comment type="caution">
    <text evidence="1">The sequence shown here is derived from an EMBL/GenBank/DDBJ whole genome shotgun (WGS) entry which is preliminary data.</text>
</comment>
<keyword evidence="1" id="KW-0223">Dioxygenase</keyword>